<organism evidence="2 3">
    <name type="scientific">Hungatella hathewayi DSM 13479</name>
    <dbReference type="NCBI Taxonomy" id="566550"/>
    <lineage>
        <taxon>Bacteria</taxon>
        <taxon>Bacillati</taxon>
        <taxon>Bacillota</taxon>
        <taxon>Clostridia</taxon>
        <taxon>Lachnospirales</taxon>
        <taxon>Lachnospiraceae</taxon>
        <taxon>Hungatella</taxon>
    </lineage>
</organism>
<evidence type="ECO:0000313" key="3">
    <source>
        <dbReference type="Proteomes" id="UP000004968"/>
    </source>
</evidence>
<keyword evidence="1" id="KW-0472">Membrane</keyword>
<keyword evidence="1" id="KW-1133">Transmembrane helix</keyword>
<name>D3AN09_9FIRM</name>
<dbReference type="Proteomes" id="UP000004968">
    <property type="component" value="Unassembled WGS sequence"/>
</dbReference>
<feature type="transmembrane region" description="Helical" evidence="1">
    <location>
        <begin position="6"/>
        <end position="27"/>
    </location>
</feature>
<accession>D3AN09</accession>
<dbReference type="HOGENOM" id="CLU_2617189_0_0_9"/>
<evidence type="ECO:0000256" key="1">
    <source>
        <dbReference type="SAM" id="Phobius"/>
    </source>
</evidence>
<gene>
    <name evidence="2" type="ORF">CLOSTHATH_05010</name>
</gene>
<evidence type="ECO:0000313" key="2">
    <source>
        <dbReference type="EMBL" id="EFC96805.1"/>
    </source>
</evidence>
<dbReference type="EMBL" id="ACIO01000496">
    <property type="protein sequence ID" value="EFC96805.1"/>
    <property type="molecule type" value="Genomic_DNA"/>
</dbReference>
<reference evidence="2 3" key="1">
    <citation type="submission" date="2010-01" db="EMBL/GenBank/DDBJ databases">
        <authorList>
            <person name="Weinstock G."/>
            <person name="Sodergren E."/>
            <person name="Clifton S."/>
            <person name="Fulton L."/>
            <person name="Fulton B."/>
            <person name="Courtney L."/>
            <person name="Fronick C."/>
            <person name="Harrison M."/>
            <person name="Strong C."/>
            <person name="Farmer C."/>
            <person name="Delahaunty K."/>
            <person name="Markovic C."/>
            <person name="Hall O."/>
            <person name="Minx P."/>
            <person name="Tomlinson C."/>
            <person name="Mitreva M."/>
            <person name="Nelson J."/>
            <person name="Hou S."/>
            <person name="Wollam A."/>
            <person name="Pepin K.H."/>
            <person name="Johnson M."/>
            <person name="Bhonagiri V."/>
            <person name="Nash W.E."/>
            <person name="Warren W."/>
            <person name="Chinwalla A."/>
            <person name="Mardis E.R."/>
            <person name="Wilson R.K."/>
        </authorList>
    </citation>
    <scope>NUCLEOTIDE SEQUENCE [LARGE SCALE GENOMIC DNA]</scope>
    <source>
        <strain evidence="2 3">DSM 13479</strain>
    </source>
</reference>
<proteinExistence type="predicted"/>
<dbReference type="AlphaFoldDB" id="D3AN09"/>
<comment type="caution">
    <text evidence="2">The sequence shown here is derived from an EMBL/GenBank/DDBJ whole genome shotgun (WGS) entry which is preliminary data.</text>
</comment>
<protein>
    <submittedName>
        <fullName evidence="2">Uncharacterized protein</fullName>
    </submittedName>
</protein>
<sequence length="78" mass="8576">MGVTSAAALPLKILCLIIPFSDSFFILKTMTTFCQWYLSQSIFYFHIKQENPIFSGGTQNLQTAGGFKAKGASACINF</sequence>
<keyword evidence="1" id="KW-0812">Transmembrane</keyword>